<evidence type="ECO:0000313" key="2">
    <source>
        <dbReference type="Proteomes" id="UP000235786"/>
    </source>
</evidence>
<sequence>MRLVLSRRRPAVLALQPCAVWSGVISLLRTGKEDNYLNALMLPVICSGSAEAARLANRATGITVLSVVVRPSTPRERWGPEPLGRLEGSPLQTCRPNNRVLVSTTDVCTPLSSPLIRWSEVSKQSSGAYPRSRTAITTARILFRKLQRYMYLSAHGVPLESVQSTPSVLALPLVEFWY</sequence>
<name>A0A2J6RYC1_HYAVF</name>
<gene>
    <name evidence="1" type="ORF">L207DRAFT_299351</name>
</gene>
<reference evidence="1 2" key="1">
    <citation type="submission" date="2016-04" db="EMBL/GenBank/DDBJ databases">
        <title>A degradative enzymes factory behind the ericoid mycorrhizal symbiosis.</title>
        <authorList>
            <consortium name="DOE Joint Genome Institute"/>
            <person name="Martino E."/>
            <person name="Morin E."/>
            <person name="Grelet G."/>
            <person name="Kuo A."/>
            <person name="Kohler A."/>
            <person name="Daghino S."/>
            <person name="Barry K."/>
            <person name="Choi C."/>
            <person name="Cichocki N."/>
            <person name="Clum A."/>
            <person name="Copeland A."/>
            <person name="Hainaut M."/>
            <person name="Haridas S."/>
            <person name="Labutti K."/>
            <person name="Lindquist E."/>
            <person name="Lipzen A."/>
            <person name="Khouja H.-R."/>
            <person name="Murat C."/>
            <person name="Ohm R."/>
            <person name="Olson A."/>
            <person name="Spatafora J."/>
            <person name="Veneault-Fourrey C."/>
            <person name="Henrissat B."/>
            <person name="Grigoriev I."/>
            <person name="Martin F."/>
            <person name="Perotto S."/>
        </authorList>
    </citation>
    <scope>NUCLEOTIDE SEQUENCE [LARGE SCALE GENOMIC DNA]</scope>
    <source>
        <strain evidence="1 2">F</strain>
    </source>
</reference>
<accession>A0A2J6RYC1</accession>
<organism evidence="1 2">
    <name type="scientific">Hyaloscypha variabilis (strain UAMH 11265 / GT02V1 / F)</name>
    <name type="common">Meliniomyces variabilis</name>
    <dbReference type="NCBI Taxonomy" id="1149755"/>
    <lineage>
        <taxon>Eukaryota</taxon>
        <taxon>Fungi</taxon>
        <taxon>Dikarya</taxon>
        <taxon>Ascomycota</taxon>
        <taxon>Pezizomycotina</taxon>
        <taxon>Leotiomycetes</taxon>
        <taxon>Helotiales</taxon>
        <taxon>Hyaloscyphaceae</taxon>
        <taxon>Hyaloscypha</taxon>
        <taxon>Hyaloscypha variabilis</taxon>
    </lineage>
</organism>
<dbReference type="Proteomes" id="UP000235786">
    <property type="component" value="Unassembled WGS sequence"/>
</dbReference>
<keyword evidence="2" id="KW-1185">Reference proteome</keyword>
<proteinExistence type="predicted"/>
<evidence type="ECO:0000313" key="1">
    <source>
        <dbReference type="EMBL" id="PMD43511.1"/>
    </source>
</evidence>
<dbReference type="OrthoDB" id="10375384at2759"/>
<protein>
    <submittedName>
        <fullName evidence="1">Uncharacterized protein</fullName>
    </submittedName>
</protein>
<dbReference type="EMBL" id="KZ613942">
    <property type="protein sequence ID" value="PMD43511.1"/>
    <property type="molecule type" value="Genomic_DNA"/>
</dbReference>
<dbReference type="AlphaFoldDB" id="A0A2J6RYC1"/>